<name>A0A3S2W066_9HYPH</name>
<gene>
    <name evidence="2" type="ORF">EOE48_02375</name>
</gene>
<organism evidence="2 3">
    <name type="scientific">Methylobacterium oryzihabitans</name>
    <dbReference type="NCBI Taxonomy" id="2499852"/>
    <lineage>
        <taxon>Bacteria</taxon>
        <taxon>Pseudomonadati</taxon>
        <taxon>Pseudomonadota</taxon>
        <taxon>Alphaproteobacteria</taxon>
        <taxon>Hyphomicrobiales</taxon>
        <taxon>Methylobacteriaceae</taxon>
        <taxon>Methylobacterium</taxon>
    </lineage>
</organism>
<evidence type="ECO:0000313" key="2">
    <source>
        <dbReference type="EMBL" id="RVU21911.1"/>
    </source>
</evidence>
<dbReference type="Proteomes" id="UP000286997">
    <property type="component" value="Unassembled WGS sequence"/>
</dbReference>
<protein>
    <submittedName>
        <fullName evidence="2">Uncharacterized protein</fullName>
    </submittedName>
</protein>
<dbReference type="AlphaFoldDB" id="A0A3S2W066"/>
<reference evidence="2 3" key="1">
    <citation type="submission" date="2019-01" db="EMBL/GenBank/DDBJ databases">
        <authorList>
            <person name="Chen W.-M."/>
        </authorList>
    </citation>
    <scope>NUCLEOTIDE SEQUENCE [LARGE SCALE GENOMIC DNA]</scope>
    <source>
        <strain evidence="2 3">TER-1</strain>
    </source>
</reference>
<sequence length="108" mass="11065">MDDGLQILVAVALGASRAARWLWNAVAVLEGLGHLARAGLWVLHGTGRLLLPCATWGQVAAVPVFSPGACGALGSYRHDGGLVLGWGWAALIGAAFWAAALALAILRA</sequence>
<keyword evidence="3" id="KW-1185">Reference proteome</keyword>
<dbReference type="EMBL" id="SACP01000001">
    <property type="protein sequence ID" value="RVU21911.1"/>
    <property type="molecule type" value="Genomic_DNA"/>
</dbReference>
<proteinExistence type="predicted"/>
<keyword evidence="1" id="KW-0472">Membrane</keyword>
<evidence type="ECO:0000313" key="3">
    <source>
        <dbReference type="Proteomes" id="UP000286997"/>
    </source>
</evidence>
<feature type="transmembrane region" description="Helical" evidence="1">
    <location>
        <begin position="86"/>
        <end position="106"/>
    </location>
</feature>
<keyword evidence="1" id="KW-1133">Transmembrane helix</keyword>
<comment type="caution">
    <text evidence="2">The sequence shown here is derived from an EMBL/GenBank/DDBJ whole genome shotgun (WGS) entry which is preliminary data.</text>
</comment>
<evidence type="ECO:0000256" key="1">
    <source>
        <dbReference type="SAM" id="Phobius"/>
    </source>
</evidence>
<dbReference type="RefSeq" id="WP_127727153.1">
    <property type="nucleotide sequence ID" value="NZ_SACP01000001.1"/>
</dbReference>
<accession>A0A3S2W066</accession>
<keyword evidence="1" id="KW-0812">Transmembrane</keyword>